<dbReference type="EMBL" id="CAJVPV010011007">
    <property type="protein sequence ID" value="CAG8656903.1"/>
    <property type="molecule type" value="Genomic_DNA"/>
</dbReference>
<dbReference type="Proteomes" id="UP000789342">
    <property type="component" value="Unassembled WGS sequence"/>
</dbReference>
<dbReference type="GO" id="GO:0030681">
    <property type="term" value="C:multimeric ribonuclease P complex"/>
    <property type="evidence" value="ECO:0007669"/>
    <property type="project" value="TreeGrafter"/>
</dbReference>
<accession>A0A9N9DZI0</accession>
<dbReference type="PANTHER" id="PTHR15396">
    <property type="entry name" value="RIBONUCLEASE P PROTEIN SUBUNIT P40"/>
    <property type="match status" value="1"/>
</dbReference>
<reference evidence="1" key="1">
    <citation type="submission" date="2021-06" db="EMBL/GenBank/DDBJ databases">
        <authorList>
            <person name="Kallberg Y."/>
            <person name="Tangrot J."/>
            <person name="Rosling A."/>
        </authorList>
    </citation>
    <scope>NUCLEOTIDE SEQUENCE</scope>
    <source>
        <strain evidence="1">CL551</strain>
    </source>
</reference>
<proteinExistence type="predicted"/>
<dbReference type="GO" id="GO:0001682">
    <property type="term" value="P:tRNA 5'-leader removal"/>
    <property type="evidence" value="ECO:0007669"/>
    <property type="project" value="InterPro"/>
</dbReference>
<evidence type="ECO:0000313" key="2">
    <source>
        <dbReference type="Proteomes" id="UP000789342"/>
    </source>
</evidence>
<dbReference type="GO" id="GO:0000171">
    <property type="term" value="F:ribonuclease MRP activity"/>
    <property type="evidence" value="ECO:0007669"/>
    <property type="project" value="TreeGrafter"/>
</dbReference>
<name>A0A9N9DZI0_9GLOM</name>
<comment type="caution">
    <text evidence="1">The sequence shown here is derived from an EMBL/GenBank/DDBJ whole genome shotgun (WGS) entry which is preliminary data.</text>
</comment>
<dbReference type="GO" id="GO:0000172">
    <property type="term" value="C:ribonuclease MRP complex"/>
    <property type="evidence" value="ECO:0007669"/>
    <property type="project" value="TreeGrafter"/>
</dbReference>
<protein>
    <submittedName>
        <fullName evidence="1">3963_t:CDS:1</fullName>
    </submittedName>
</protein>
<evidence type="ECO:0000313" key="1">
    <source>
        <dbReference type="EMBL" id="CAG8656903.1"/>
    </source>
</evidence>
<dbReference type="InterPro" id="IPR013893">
    <property type="entry name" value="RNase_P_Rpp40"/>
</dbReference>
<dbReference type="Pfam" id="PF08584">
    <property type="entry name" value="Ribonuc_P_40"/>
    <property type="match status" value="1"/>
</dbReference>
<gene>
    <name evidence="1" type="ORF">AMORRO_LOCUS10228</name>
</gene>
<organism evidence="1 2">
    <name type="scientific">Acaulospora morrowiae</name>
    <dbReference type="NCBI Taxonomy" id="94023"/>
    <lineage>
        <taxon>Eukaryota</taxon>
        <taxon>Fungi</taxon>
        <taxon>Fungi incertae sedis</taxon>
        <taxon>Mucoromycota</taxon>
        <taxon>Glomeromycotina</taxon>
        <taxon>Glomeromycetes</taxon>
        <taxon>Diversisporales</taxon>
        <taxon>Acaulosporaceae</taxon>
        <taxon>Acaulospora</taxon>
    </lineage>
</organism>
<dbReference type="PANTHER" id="PTHR15396:SF1">
    <property type="entry name" value="RIBONUCLEASE P PROTEIN SUBUNIT P40"/>
    <property type="match status" value="1"/>
</dbReference>
<dbReference type="AlphaFoldDB" id="A0A9N9DZI0"/>
<keyword evidence="2" id="KW-1185">Reference proteome</keyword>
<dbReference type="GO" id="GO:0004526">
    <property type="term" value="F:ribonuclease P activity"/>
    <property type="evidence" value="ECO:0007669"/>
    <property type="project" value="TreeGrafter"/>
</dbReference>
<dbReference type="GO" id="GO:0000447">
    <property type="term" value="P:endonucleolytic cleavage in ITS1 to separate SSU-rRNA from 5.8S rRNA and LSU-rRNA from tricistronic rRNA transcript (SSU-rRNA, 5.8S rRNA, LSU-rRNA)"/>
    <property type="evidence" value="ECO:0007669"/>
    <property type="project" value="TreeGrafter"/>
</dbReference>
<sequence>MSFSLSEPVKSKLYVSRSTIKSSNSRHEKIITGHPFNHHLELFIPAPISSQQLKQFSKEIFYYKADIPLSYFLERSFVQNYVRSGRVIALSLSEGIDISDIISLDDTGNYRWNVLRVMKRDVGTLTLNLTKDTYEQLGLTGNPSKFGSKQRFVVKVDLLEKSMIPGKKGFERVKWCFNNSLTDPFSFLISFTNLDPRESQEINFPSTFNAKKLMVDQKIETLNDIITPEVDIIKDTTQEKQWRSDVVEIYDWIGLVSLKAQRVFSHDHVDPYISVYSSPEPNKSGDGTILRWTGFIPSTEVLSLFKLVSELDLPWAVISVFGFRDSPISWDKQEHGHFMSGENNYSFLIWPDGTYVLYQALGAHDNYS</sequence>
<dbReference type="OrthoDB" id="63112at2759"/>